<evidence type="ECO:0000313" key="2">
    <source>
        <dbReference type="EMBL" id="GEU61013.1"/>
    </source>
</evidence>
<protein>
    <submittedName>
        <fullName evidence="2">Uncharacterized protein</fullName>
    </submittedName>
</protein>
<accession>A0A6L2LGT7</accession>
<sequence>MSRDTIQLETAVSTISHEYLLEFTSEYGISEDVHPELPSLEERIVDLSKGKVGVYTKFFEFVNFRIPISQFLFDILGHYQIQLSQLSVPLLTATASRVIDIEDSDAATESSGTPYAIEKSPLDFDNENPSSPMTEGKCTEDLAHETVAPEIPLLRNMPATGVASEVFRDSDRKCGYHKSARHALCRKCWVREIDLLLIHGWVTRRYLSAKMGRDQQLPPGHPERMPRCYRSLVPPRYFSELRHMPNAEFLSQYNKNLAQQTQITGEERIKAAFEESKKYEDDRVEKRCTEMDACLDALSIDFDEELYPHMLTTIAGTPRAERFKVPNSGSAEGFKRYPNGGNHGVLHLESDSEEDAPKDPWAIKEEMLLEEAITANVSRAKKKRCRVVCRTYGIGFTHHVKSDGVPISVPIVAPQGLAILLADAATQTETSEDDASPRLLRSKSLPPMYNLD</sequence>
<gene>
    <name evidence="2" type="ORF">Tci_032991</name>
</gene>
<proteinExistence type="predicted"/>
<dbReference type="AlphaFoldDB" id="A0A6L2LGT7"/>
<comment type="caution">
    <text evidence="2">The sequence shown here is derived from an EMBL/GenBank/DDBJ whole genome shotgun (WGS) entry which is preliminary data.</text>
</comment>
<dbReference type="EMBL" id="BKCJ010004433">
    <property type="protein sequence ID" value="GEU61013.1"/>
    <property type="molecule type" value="Genomic_DNA"/>
</dbReference>
<evidence type="ECO:0000256" key="1">
    <source>
        <dbReference type="SAM" id="MobiDB-lite"/>
    </source>
</evidence>
<reference evidence="2" key="1">
    <citation type="journal article" date="2019" name="Sci. Rep.">
        <title>Draft genome of Tanacetum cinerariifolium, the natural source of mosquito coil.</title>
        <authorList>
            <person name="Yamashiro T."/>
            <person name="Shiraishi A."/>
            <person name="Satake H."/>
            <person name="Nakayama K."/>
        </authorList>
    </citation>
    <scope>NUCLEOTIDE SEQUENCE</scope>
</reference>
<feature type="region of interest" description="Disordered" evidence="1">
    <location>
        <begin position="428"/>
        <end position="452"/>
    </location>
</feature>
<organism evidence="2">
    <name type="scientific">Tanacetum cinerariifolium</name>
    <name type="common">Dalmatian daisy</name>
    <name type="synonym">Chrysanthemum cinerariifolium</name>
    <dbReference type="NCBI Taxonomy" id="118510"/>
    <lineage>
        <taxon>Eukaryota</taxon>
        <taxon>Viridiplantae</taxon>
        <taxon>Streptophyta</taxon>
        <taxon>Embryophyta</taxon>
        <taxon>Tracheophyta</taxon>
        <taxon>Spermatophyta</taxon>
        <taxon>Magnoliopsida</taxon>
        <taxon>eudicotyledons</taxon>
        <taxon>Gunneridae</taxon>
        <taxon>Pentapetalae</taxon>
        <taxon>asterids</taxon>
        <taxon>campanulids</taxon>
        <taxon>Asterales</taxon>
        <taxon>Asteraceae</taxon>
        <taxon>Asteroideae</taxon>
        <taxon>Anthemideae</taxon>
        <taxon>Anthemidinae</taxon>
        <taxon>Tanacetum</taxon>
    </lineage>
</organism>
<name>A0A6L2LGT7_TANCI</name>